<gene>
    <name evidence="2" type="ORF">CTheo_1936</name>
</gene>
<sequence length="109" mass="11203">MPGLALVREGFCASCAAPAVLSQSPIPSRVRRSLASSSLGIVPQPHSSCPPALGPGGELAWRAAPAAPRPYVLRAVAAAPSPKSAGTSHYRARGPPKGQVRTLAMSRFH</sequence>
<dbReference type="EMBL" id="SSOP01000018">
    <property type="protein sequence ID" value="KAB5594614.1"/>
    <property type="molecule type" value="Genomic_DNA"/>
</dbReference>
<comment type="caution">
    <text evidence="2">The sequence shown here is derived from an EMBL/GenBank/DDBJ whole genome shotgun (WGS) entry which is preliminary data.</text>
</comment>
<evidence type="ECO:0000313" key="3">
    <source>
        <dbReference type="Proteomes" id="UP000383932"/>
    </source>
</evidence>
<protein>
    <submittedName>
        <fullName evidence="2">Uncharacterized protein</fullName>
    </submittedName>
</protein>
<keyword evidence="3" id="KW-1185">Reference proteome</keyword>
<dbReference type="Proteomes" id="UP000383932">
    <property type="component" value="Unassembled WGS sequence"/>
</dbReference>
<name>A0A5N5QSC9_9AGAM</name>
<evidence type="ECO:0000256" key="1">
    <source>
        <dbReference type="SAM" id="MobiDB-lite"/>
    </source>
</evidence>
<organism evidence="2 3">
    <name type="scientific">Ceratobasidium theobromae</name>
    <dbReference type="NCBI Taxonomy" id="1582974"/>
    <lineage>
        <taxon>Eukaryota</taxon>
        <taxon>Fungi</taxon>
        <taxon>Dikarya</taxon>
        <taxon>Basidiomycota</taxon>
        <taxon>Agaricomycotina</taxon>
        <taxon>Agaricomycetes</taxon>
        <taxon>Cantharellales</taxon>
        <taxon>Ceratobasidiaceae</taxon>
        <taxon>Ceratobasidium</taxon>
    </lineage>
</organism>
<feature type="region of interest" description="Disordered" evidence="1">
    <location>
        <begin position="82"/>
        <end position="109"/>
    </location>
</feature>
<evidence type="ECO:0000313" key="2">
    <source>
        <dbReference type="EMBL" id="KAB5594614.1"/>
    </source>
</evidence>
<dbReference type="AlphaFoldDB" id="A0A5N5QSC9"/>
<reference evidence="2 3" key="1">
    <citation type="journal article" date="2019" name="Fungal Biol. Biotechnol.">
        <title>Draft genome sequence of fastidious pathogen Ceratobasidium theobromae, which causes vascular-streak dieback in Theobroma cacao.</title>
        <authorList>
            <person name="Ali S.S."/>
            <person name="Asman A."/>
            <person name="Shao J."/>
            <person name="Firmansyah A.P."/>
            <person name="Susilo A.W."/>
            <person name="Rosmana A."/>
            <person name="McMahon P."/>
            <person name="Junaid M."/>
            <person name="Guest D."/>
            <person name="Kheng T.Y."/>
            <person name="Meinhardt L.W."/>
            <person name="Bailey B.A."/>
        </authorList>
    </citation>
    <scope>NUCLEOTIDE SEQUENCE [LARGE SCALE GENOMIC DNA]</scope>
    <source>
        <strain evidence="2 3">CT2</strain>
    </source>
</reference>
<proteinExistence type="predicted"/>
<accession>A0A5N5QSC9</accession>